<feature type="compositionally biased region" description="Low complexity" evidence="1">
    <location>
        <begin position="685"/>
        <end position="695"/>
    </location>
</feature>
<feature type="compositionally biased region" description="Low complexity" evidence="1">
    <location>
        <begin position="280"/>
        <end position="293"/>
    </location>
</feature>
<feature type="region of interest" description="Disordered" evidence="1">
    <location>
        <begin position="797"/>
        <end position="826"/>
    </location>
</feature>
<protein>
    <recommendedName>
        <fullName evidence="3">Titin-like</fullName>
    </recommendedName>
</protein>
<feature type="region of interest" description="Disordered" evidence="1">
    <location>
        <begin position="671"/>
        <end position="695"/>
    </location>
</feature>
<sequence>MAPETTITVTEEETPELKPADDKPKPKKKKVKTIKTTDDSDDIIERLLNLEVHKTELEQYEKIDVDKPKRLRPVEETTIEEHPEVVEEVRSDTGVVKKKVVKKKIIKKRVGPKEEVTEEVTVEEDGKQPETTVTVTEHEVPYEVTEPFEEERKPLEAVVDEYPEPMQATLKTKTTKIVKKKVKKIKQGEPSSEEVPQEEVDELVLEQTPMEQPVIEELPEHVEVVETITKEGKPKKHVTKTKIIKKKTAGKVEEVKIVTVQEDDQVPETTITMTEEETAPETVPTVSEETPSVEVIKPKKKKIKTIKKKGEDTTTIVQKLLKLEDTSTELQPYEHVDGTAPKLDIIPQTAVEALEIEELPEEVKVTEVVTKTGQTKKQVTKKKTIKKRVGQKEEHIEVVTVQQDDMAPETTITVTEEETPELKPVDDKPKPKKKKVKTIKTTDDSDDIIERLLNLEVHKTELEQYEKIDVDMPKRLRPVEETTIEEHPEVVEEVRSDTGVVKKKVVKKKIIKKRVGPKEEVTEEVTVEEDGKQPETTVTVTEHEVPYEVTEPFEEERKPLEAVVDEYPEPMQATLKTKTTKIVKKKVKKIKQGEPSSEEVPQEEVDELVLEQTPMEQPVIEELPEHVEVVETITMEGKPKKHVTKTKVIKKKTAGKVEEVKIVTVQEDDQVPETTVTMTEEETAPETVATVSEETPSIEVLKTKKKKIKTIKRKGDDTDDIVQELLKLSAPISSEEPFDRPTIEELQISVQEVITATGEAKKQITKKKTIKKRVGQKEEHIEVVTVQQDDMAPETTITVTEEETPELKPVDDKPKPKKKKVKTIKTTDDSDDIIERLLNLEVHKTELEQYEKID</sequence>
<organism evidence="2">
    <name type="scientific">Anopheles coluzzii</name>
    <name type="common">African malaria mosquito</name>
    <dbReference type="NCBI Taxonomy" id="1518534"/>
    <lineage>
        <taxon>Eukaryota</taxon>
        <taxon>Metazoa</taxon>
        <taxon>Ecdysozoa</taxon>
        <taxon>Arthropoda</taxon>
        <taxon>Hexapoda</taxon>
        <taxon>Insecta</taxon>
        <taxon>Pterygota</taxon>
        <taxon>Neoptera</taxon>
        <taxon>Endopterygota</taxon>
        <taxon>Diptera</taxon>
        <taxon>Nematocera</taxon>
        <taxon>Culicoidea</taxon>
        <taxon>Culicidae</taxon>
        <taxon>Anophelinae</taxon>
        <taxon>Anopheles</taxon>
    </lineage>
</organism>
<feature type="region of interest" description="Disordered" evidence="1">
    <location>
        <begin position="416"/>
        <end position="438"/>
    </location>
</feature>
<feature type="compositionally biased region" description="Basic and acidic residues" evidence="1">
    <location>
        <begin position="805"/>
        <end position="814"/>
    </location>
</feature>
<feature type="region of interest" description="Disordered" evidence="1">
    <location>
        <begin position="113"/>
        <end position="154"/>
    </location>
</feature>
<dbReference type="EnsemblMetazoa" id="ACOM029258-RA">
    <property type="protein sequence ID" value="ACOM029258-PA.1"/>
    <property type="gene ID" value="ACOM029258"/>
</dbReference>
<feature type="region of interest" description="Disordered" evidence="1">
    <location>
        <begin position="1"/>
        <end position="36"/>
    </location>
</feature>
<feature type="compositionally biased region" description="Basic and acidic residues" evidence="1">
    <location>
        <begin position="15"/>
        <end position="24"/>
    </location>
</feature>
<reference evidence="2" key="1">
    <citation type="submission" date="2022-08" db="UniProtKB">
        <authorList>
            <consortium name="EnsemblMetazoa"/>
        </authorList>
    </citation>
    <scope>IDENTIFICATION</scope>
</reference>
<feature type="region of interest" description="Disordered" evidence="1">
    <location>
        <begin position="518"/>
        <end position="559"/>
    </location>
</feature>
<name>A0A8W7PC30_ANOCL</name>
<proteinExistence type="predicted"/>
<evidence type="ECO:0000256" key="1">
    <source>
        <dbReference type="SAM" id="MobiDB-lite"/>
    </source>
</evidence>
<feature type="region of interest" description="Disordered" evidence="1">
    <location>
        <begin position="266"/>
        <end position="293"/>
    </location>
</feature>
<accession>A0A8W7PC30</accession>
<dbReference type="VEuPathDB" id="VectorBase:ACON2_039286"/>
<evidence type="ECO:0008006" key="3">
    <source>
        <dbReference type="Google" id="ProtNLM"/>
    </source>
</evidence>
<feature type="compositionally biased region" description="Basic and acidic residues" evidence="1">
    <location>
        <begin position="420"/>
        <end position="429"/>
    </location>
</feature>
<evidence type="ECO:0000313" key="2">
    <source>
        <dbReference type="EnsemblMetazoa" id="ACOM029258-PA.1"/>
    </source>
</evidence>
<dbReference type="Proteomes" id="UP000075882">
    <property type="component" value="Unassembled WGS sequence"/>
</dbReference>
<dbReference type="AlphaFoldDB" id="A0A8W7PC30"/>